<reference evidence="2" key="3">
    <citation type="submission" date="2015-03" db="EMBL/GenBank/DDBJ databases">
        <authorList>
            <person name="Murphy D."/>
        </authorList>
    </citation>
    <scope>NUCLEOTIDE SEQUENCE [LARGE SCALE GENOMIC DNA]</scope>
    <source>
        <strain evidence="2">K00500041</strain>
    </source>
</reference>
<keyword evidence="1" id="KW-1133">Transmembrane helix</keyword>
<organism evidence="2 4">
    <name type="scientific">Mycobacterium tuberculosis</name>
    <dbReference type="NCBI Taxonomy" id="1773"/>
    <lineage>
        <taxon>Bacteria</taxon>
        <taxon>Bacillati</taxon>
        <taxon>Actinomycetota</taxon>
        <taxon>Actinomycetes</taxon>
        <taxon>Mycobacteriales</taxon>
        <taxon>Mycobacteriaceae</taxon>
        <taxon>Mycobacterium</taxon>
        <taxon>Mycobacterium tuberculosis complex</taxon>
    </lineage>
</organism>
<evidence type="ECO:0000313" key="4">
    <source>
        <dbReference type="Proteomes" id="UP000038802"/>
    </source>
</evidence>
<reference evidence="4 5" key="2">
    <citation type="submission" date="2015-03" db="EMBL/GenBank/DDBJ databases">
        <authorList>
            <consortium name="Pathogen Informatics"/>
        </authorList>
    </citation>
    <scope>NUCLEOTIDE SEQUENCE [LARGE SCALE GENOMIC DNA]</scope>
    <source>
        <strain evidence="4">K00500041</strain>
        <strain evidence="5">N09902308</strain>
    </source>
</reference>
<reference evidence="3" key="1">
    <citation type="submission" date="2015-03" db="EMBL/GenBank/DDBJ databases">
        <authorList>
            <consortium name="Pathogen Informatics"/>
            <person name="Murphy D."/>
        </authorList>
    </citation>
    <scope>NUCLEOTIDE SEQUENCE</scope>
    <source>
        <strain evidence="3">N09902308</strain>
    </source>
</reference>
<evidence type="ECO:0000256" key="1">
    <source>
        <dbReference type="SAM" id="Phobius"/>
    </source>
</evidence>
<dbReference type="Proteomes" id="UP000039021">
    <property type="component" value="Unassembled WGS sequence"/>
</dbReference>
<sequence>MCWHISSLVTTRSGRYAPTLSSPTLLAPLVVAISVIPVLSVLVECAPTATTRRRSPP</sequence>
<feature type="transmembrane region" description="Helical" evidence="1">
    <location>
        <begin position="25"/>
        <end position="46"/>
    </location>
</feature>
<dbReference type="Proteomes" id="UP000038802">
    <property type="component" value="Unassembled WGS sequence"/>
</dbReference>
<dbReference type="EMBL" id="CSAE01000461">
    <property type="protein sequence ID" value="COW33432.1"/>
    <property type="molecule type" value="Genomic_DNA"/>
</dbReference>
<proteinExistence type="predicted"/>
<name>A0A0U0RYI0_MYCTX</name>
<dbReference type="AlphaFoldDB" id="A0A0U0RYI0"/>
<evidence type="ECO:0000313" key="2">
    <source>
        <dbReference type="EMBL" id="COW33432.1"/>
    </source>
</evidence>
<evidence type="ECO:0000313" key="3">
    <source>
        <dbReference type="EMBL" id="COY44424.1"/>
    </source>
</evidence>
<keyword evidence="1" id="KW-0812">Transmembrane</keyword>
<protein>
    <submittedName>
        <fullName evidence="2">Uncharacterized protein</fullName>
    </submittedName>
</protein>
<evidence type="ECO:0000313" key="5">
    <source>
        <dbReference type="Proteomes" id="UP000039021"/>
    </source>
</evidence>
<dbReference type="EMBL" id="CSBK01001220">
    <property type="protein sequence ID" value="COY44424.1"/>
    <property type="molecule type" value="Genomic_DNA"/>
</dbReference>
<gene>
    <name evidence="2" type="ORF">ERS007703_03417</name>
    <name evidence="3" type="ORF">ERS007739_02616</name>
</gene>
<keyword evidence="1" id="KW-0472">Membrane</keyword>
<accession>A0A0U0RYI0</accession>